<evidence type="ECO:0000313" key="13">
    <source>
        <dbReference type="EMBL" id="UQS82704.1"/>
    </source>
</evidence>
<keyword evidence="8 10" id="KW-0131">Cell cycle</keyword>
<dbReference type="Proteomes" id="UP000831495">
    <property type="component" value="Chromosome"/>
</dbReference>
<reference evidence="13" key="1">
    <citation type="journal article" date="2022" name="Int. J. Syst. Evol. Microbiol.">
        <title>Apilactobacillus apisilvae sp. nov., Nicolia spurrieriana gen. nov. sp. nov., Bombilactobacillus folatiphilus sp. nov. and Bombilactobacillus thymidiniphilus sp. nov., four new lactic acid bacterial isolates from stingless bees Tetragonula carbonaria and Austroplebeia australis.</title>
        <authorList>
            <person name="Oliphant S.A."/>
            <person name="Watson-Haigh N.S."/>
            <person name="Sumby K.M."/>
            <person name="Gardner J."/>
            <person name="Groom S."/>
            <person name="Jiranek V."/>
        </authorList>
    </citation>
    <scope>NUCLEOTIDE SEQUENCE</scope>
    <source>
        <strain evidence="13">SG4_D2</strain>
    </source>
</reference>
<feature type="binding site" evidence="10">
    <location>
        <begin position="10"/>
        <end position="12"/>
    </location>
    <ligand>
        <name>UDP-N-acetyl-alpha-D-glucosamine</name>
        <dbReference type="ChEBI" id="CHEBI:57705"/>
    </ligand>
</feature>
<dbReference type="NCBIfam" id="TIGR01133">
    <property type="entry name" value="murG"/>
    <property type="match status" value="1"/>
</dbReference>
<evidence type="ECO:0000256" key="10">
    <source>
        <dbReference type="HAMAP-Rule" id="MF_00033"/>
    </source>
</evidence>
<dbReference type="RefSeq" id="WP_249514982.1">
    <property type="nucleotide sequence ID" value="NZ_CP093366.1"/>
</dbReference>
<dbReference type="Pfam" id="PF03033">
    <property type="entry name" value="Glyco_transf_28"/>
    <property type="match status" value="1"/>
</dbReference>
<evidence type="ECO:0000256" key="7">
    <source>
        <dbReference type="ARBA" id="ARBA00023136"/>
    </source>
</evidence>
<dbReference type="EMBL" id="CP093366">
    <property type="protein sequence ID" value="UQS82704.1"/>
    <property type="molecule type" value="Genomic_DNA"/>
</dbReference>
<sequence>MRIIVSGGGTGGHIYPALALIKRLQQRRLIEEVLYVGTQTGLEQKIIKQEQIPFKALKLQGFQRKLSWHNVETVKLFVQSIHQAKKIITDFRPDVVVGTGGYVCSAIVTAAHFKKVPTLIHEQNSIAGLTNKFLGHFVDKIAYAFENVTTQFSEKNKLVFTGNPRAQEVNALKPNERLRDFGLDPQEKTIMIFGGSRGAKPINQAVIDSLPSFSQMNYQLLFVTGQAHFAAVQKQLTQPLSDRIKVVPYIDDMPSVLPDLTLIVGRSGATSIAELTSLGIPAIFIPSPYVTHDHQTKNAQALVDQKAALMIPETQLTAQTLVQTVSQVMGDSHLLQELSDNARQLGVDDASDRLIQVLLDLIQNNK</sequence>
<keyword evidence="2 10" id="KW-0132">Cell division</keyword>
<keyword evidence="1 10" id="KW-1003">Cell membrane</keyword>
<dbReference type="CDD" id="cd03785">
    <property type="entry name" value="GT28_MurG"/>
    <property type="match status" value="1"/>
</dbReference>
<keyword evidence="14" id="KW-1185">Reference proteome</keyword>
<dbReference type="InterPro" id="IPR007235">
    <property type="entry name" value="Glyco_trans_28_C"/>
</dbReference>
<keyword evidence="9 10" id="KW-0961">Cell wall biogenesis/degradation</keyword>
<protein>
    <recommendedName>
        <fullName evidence="10">UDP-N-acetylglucosamine--N-acetylmuramyl-(pentapeptide) pyrophosphoryl-undecaprenol N-acetylglucosamine transferase</fullName>
        <ecNumber evidence="10">2.4.1.227</ecNumber>
    </recommendedName>
    <alternativeName>
        <fullName evidence="10">Undecaprenyl-PP-MurNAc-pentapeptide-UDPGlcNAc GlcNAc transferase</fullName>
    </alternativeName>
</protein>
<evidence type="ECO:0000256" key="6">
    <source>
        <dbReference type="ARBA" id="ARBA00022984"/>
    </source>
</evidence>
<evidence type="ECO:0000313" key="14">
    <source>
        <dbReference type="Proteomes" id="UP000831495"/>
    </source>
</evidence>
<comment type="similarity">
    <text evidence="10">Belongs to the glycosyltransferase 28 family. MurG subfamily.</text>
</comment>
<gene>
    <name evidence="10 13" type="primary">murG</name>
    <name evidence="13" type="ORF">MOO45_03415</name>
</gene>
<keyword evidence="4 10" id="KW-0808">Transferase</keyword>
<feature type="binding site" evidence="10">
    <location>
        <position position="250"/>
    </location>
    <ligand>
        <name>UDP-N-acetyl-alpha-D-glucosamine</name>
        <dbReference type="ChEBI" id="CHEBI:57705"/>
    </ligand>
</feature>
<organism evidence="13 14">
    <name type="scientific">Bombilactobacillus folatiphilus</name>
    <dbReference type="NCBI Taxonomy" id="2923362"/>
    <lineage>
        <taxon>Bacteria</taxon>
        <taxon>Bacillati</taxon>
        <taxon>Bacillota</taxon>
        <taxon>Bacilli</taxon>
        <taxon>Lactobacillales</taxon>
        <taxon>Lactobacillaceae</taxon>
        <taxon>Bombilactobacillus</taxon>
    </lineage>
</organism>
<feature type="domain" description="Glycosyl transferase family 28 C-terminal" evidence="12">
    <location>
        <begin position="189"/>
        <end position="354"/>
    </location>
</feature>
<evidence type="ECO:0000256" key="8">
    <source>
        <dbReference type="ARBA" id="ARBA00023306"/>
    </source>
</evidence>
<evidence type="ECO:0000256" key="9">
    <source>
        <dbReference type="ARBA" id="ARBA00023316"/>
    </source>
</evidence>
<feature type="domain" description="Glycosyltransferase family 28 N-terminal" evidence="11">
    <location>
        <begin position="3"/>
        <end position="142"/>
    </location>
</feature>
<evidence type="ECO:0000256" key="3">
    <source>
        <dbReference type="ARBA" id="ARBA00022676"/>
    </source>
</evidence>
<keyword evidence="7 10" id="KW-0472">Membrane</keyword>
<feature type="binding site" evidence="10">
    <location>
        <position position="124"/>
    </location>
    <ligand>
        <name>UDP-N-acetyl-alpha-D-glucosamine</name>
        <dbReference type="ChEBI" id="CHEBI:57705"/>
    </ligand>
</feature>
<comment type="caution">
    <text evidence="10">Lacks conserved residue(s) required for the propagation of feature annotation.</text>
</comment>
<keyword evidence="3 10" id="KW-0328">Glycosyltransferase</keyword>
<dbReference type="InterPro" id="IPR004276">
    <property type="entry name" value="GlycoTrans_28_N"/>
</dbReference>
<evidence type="ECO:0000256" key="5">
    <source>
        <dbReference type="ARBA" id="ARBA00022960"/>
    </source>
</evidence>
<comment type="function">
    <text evidence="10">Cell wall formation. Catalyzes the transfer of a GlcNAc subunit on undecaprenyl-pyrophosphoryl-MurNAc-pentapeptide (lipid intermediate I) to form undecaprenyl-pyrophosphoryl-MurNAc-(pentapeptide)GlcNAc (lipid intermediate II).</text>
</comment>
<dbReference type="PANTHER" id="PTHR21015:SF22">
    <property type="entry name" value="GLYCOSYLTRANSFERASE"/>
    <property type="match status" value="1"/>
</dbReference>
<name>A0ABY4PAX0_9LACO</name>
<evidence type="ECO:0000256" key="1">
    <source>
        <dbReference type="ARBA" id="ARBA00022475"/>
    </source>
</evidence>
<feature type="binding site" evidence="10">
    <location>
        <position position="196"/>
    </location>
    <ligand>
        <name>UDP-N-acetyl-alpha-D-glucosamine</name>
        <dbReference type="ChEBI" id="CHEBI:57705"/>
    </ligand>
</feature>
<dbReference type="Gene3D" id="3.40.50.2000">
    <property type="entry name" value="Glycogen Phosphorylase B"/>
    <property type="match status" value="2"/>
</dbReference>
<proteinExistence type="inferred from homology"/>
<accession>A0ABY4PAX0</accession>
<dbReference type="GO" id="GO:0016757">
    <property type="term" value="F:glycosyltransferase activity"/>
    <property type="evidence" value="ECO:0007669"/>
    <property type="project" value="UniProtKB-KW"/>
</dbReference>
<evidence type="ECO:0000256" key="4">
    <source>
        <dbReference type="ARBA" id="ARBA00022679"/>
    </source>
</evidence>
<dbReference type="InterPro" id="IPR006009">
    <property type="entry name" value="GlcNAc_MurG"/>
</dbReference>
<keyword evidence="6 10" id="KW-0573">Peptidoglycan synthesis</keyword>
<feature type="binding site" evidence="10">
    <location>
        <position position="295"/>
    </location>
    <ligand>
        <name>UDP-N-acetyl-alpha-D-glucosamine</name>
        <dbReference type="ChEBI" id="CHEBI:57705"/>
    </ligand>
</feature>
<dbReference type="HAMAP" id="MF_00033">
    <property type="entry name" value="MurG"/>
    <property type="match status" value="1"/>
</dbReference>
<comment type="catalytic activity">
    <reaction evidence="10">
        <text>Mur2Ac(oyl-L-Ala-gamma-D-Glu-L-Lys-D-Ala-D-Ala)-di-trans,octa-cis-undecaprenyl diphosphate + UDP-N-acetyl-alpha-D-glucosamine = beta-D-GlcNAc-(1-&gt;4)-Mur2Ac(oyl-L-Ala-gamma-D-Glu-L-Lys-D-Ala-D-Ala)-di-trans,octa-cis-undecaprenyl diphosphate + UDP + H(+)</text>
        <dbReference type="Rhea" id="RHEA:23192"/>
        <dbReference type="ChEBI" id="CHEBI:15378"/>
        <dbReference type="ChEBI" id="CHEBI:57705"/>
        <dbReference type="ChEBI" id="CHEBI:58223"/>
        <dbReference type="ChEBI" id="CHEBI:60032"/>
        <dbReference type="ChEBI" id="CHEBI:60033"/>
        <dbReference type="EC" id="2.4.1.227"/>
    </reaction>
</comment>
<comment type="pathway">
    <text evidence="10">Cell wall biogenesis; peptidoglycan biosynthesis.</text>
</comment>
<evidence type="ECO:0000259" key="12">
    <source>
        <dbReference type="Pfam" id="PF04101"/>
    </source>
</evidence>
<dbReference type="EC" id="2.4.1.227" evidence="10"/>
<evidence type="ECO:0000259" key="11">
    <source>
        <dbReference type="Pfam" id="PF03033"/>
    </source>
</evidence>
<comment type="subcellular location">
    <subcellularLocation>
        <location evidence="10">Cell membrane</location>
        <topology evidence="10">Peripheral membrane protein</topology>
        <orientation evidence="10">Cytoplasmic side</orientation>
    </subcellularLocation>
</comment>
<dbReference type="PANTHER" id="PTHR21015">
    <property type="entry name" value="UDP-N-ACETYLGLUCOSAMINE--N-ACETYLMURAMYL-(PENTAPEPTIDE) PYROPHOSPHORYL-UNDECAPRENOL N-ACETYLGLUCOSAMINE TRANSFERASE 1"/>
    <property type="match status" value="1"/>
</dbReference>
<evidence type="ECO:0000256" key="2">
    <source>
        <dbReference type="ARBA" id="ARBA00022618"/>
    </source>
</evidence>
<keyword evidence="5 10" id="KW-0133">Cell shape</keyword>
<dbReference type="SUPFAM" id="SSF53756">
    <property type="entry name" value="UDP-Glycosyltransferase/glycogen phosphorylase"/>
    <property type="match status" value="1"/>
</dbReference>
<dbReference type="Pfam" id="PF04101">
    <property type="entry name" value="Glyco_tran_28_C"/>
    <property type="match status" value="1"/>
</dbReference>